<protein>
    <submittedName>
        <fullName evidence="5">AraC family transcriptional regulator</fullName>
    </submittedName>
</protein>
<accession>A0ABS8AJX4</accession>
<dbReference type="SMART" id="SM00342">
    <property type="entry name" value="HTH_ARAC"/>
    <property type="match status" value="1"/>
</dbReference>
<proteinExistence type="predicted"/>
<dbReference type="Gene3D" id="2.60.120.10">
    <property type="entry name" value="Jelly Rolls"/>
    <property type="match status" value="1"/>
</dbReference>
<keyword evidence="1" id="KW-0805">Transcription regulation</keyword>
<keyword evidence="2" id="KW-0238">DNA-binding</keyword>
<dbReference type="InterPro" id="IPR020449">
    <property type="entry name" value="Tscrpt_reg_AraC-type_HTH"/>
</dbReference>
<evidence type="ECO:0000313" key="5">
    <source>
        <dbReference type="EMBL" id="MCB2406348.1"/>
    </source>
</evidence>
<dbReference type="Gene3D" id="1.10.10.60">
    <property type="entry name" value="Homeodomain-like"/>
    <property type="match status" value="2"/>
</dbReference>
<gene>
    <name evidence="5" type="ORF">LGH74_00030</name>
</gene>
<dbReference type="InterPro" id="IPR014710">
    <property type="entry name" value="RmlC-like_jellyroll"/>
</dbReference>
<evidence type="ECO:0000256" key="2">
    <source>
        <dbReference type="ARBA" id="ARBA00023125"/>
    </source>
</evidence>
<dbReference type="Pfam" id="PF02311">
    <property type="entry name" value="AraC_binding"/>
    <property type="match status" value="1"/>
</dbReference>
<dbReference type="PRINTS" id="PR00032">
    <property type="entry name" value="HTHARAC"/>
</dbReference>
<dbReference type="InterPro" id="IPR018062">
    <property type="entry name" value="HTH_AraC-typ_CS"/>
</dbReference>
<evidence type="ECO:0000313" key="6">
    <source>
        <dbReference type="Proteomes" id="UP001165296"/>
    </source>
</evidence>
<dbReference type="PROSITE" id="PS00041">
    <property type="entry name" value="HTH_ARAC_FAMILY_1"/>
    <property type="match status" value="1"/>
</dbReference>
<comment type="caution">
    <text evidence="5">The sequence shown here is derived from an EMBL/GenBank/DDBJ whole genome shotgun (WGS) entry which is preliminary data.</text>
</comment>
<feature type="domain" description="HTH araC/xylS-type" evidence="4">
    <location>
        <begin position="182"/>
        <end position="279"/>
    </location>
</feature>
<sequence>MKLEFEPIQPSAGSSFTLLHYTEAQEGGILWHYHPEYELLYIPQGSGRRHIGQHVSHYEGGELLFMGPNLPHLSFSHEQHGPFEQVVVQLRADFLGETFLQRPELAAVQQLFVRSAQGLSFGPATRAAVGDALRQMSEQPAARRLLTLLQLLYQLAEAPDVTPLHADMGSSGAQVKEQKRLGRIYQYIQEHFAEPITVQELADIANLSVPAFCRYFKKMTSQTLTNFLQEYRISHARLLLLQDLPITEVSYASGFNNLSHFNRTFRRLTGQTPSAYRDQKSPAVVG</sequence>
<dbReference type="PROSITE" id="PS01124">
    <property type="entry name" value="HTH_ARAC_FAMILY_2"/>
    <property type="match status" value="1"/>
</dbReference>
<keyword evidence="6" id="KW-1185">Reference proteome</keyword>
<evidence type="ECO:0000256" key="3">
    <source>
        <dbReference type="ARBA" id="ARBA00023163"/>
    </source>
</evidence>
<dbReference type="SUPFAM" id="SSF51182">
    <property type="entry name" value="RmlC-like cupins"/>
    <property type="match status" value="1"/>
</dbReference>
<organism evidence="5 6">
    <name type="scientific">Hymenobacter lucidus</name>
    <dbReference type="NCBI Taxonomy" id="2880930"/>
    <lineage>
        <taxon>Bacteria</taxon>
        <taxon>Pseudomonadati</taxon>
        <taxon>Bacteroidota</taxon>
        <taxon>Cytophagia</taxon>
        <taxon>Cytophagales</taxon>
        <taxon>Hymenobacteraceae</taxon>
        <taxon>Hymenobacter</taxon>
    </lineage>
</organism>
<dbReference type="PANTHER" id="PTHR43280:SF27">
    <property type="entry name" value="TRANSCRIPTIONAL REGULATOR MTLR"/>
    <property type="match status" value="1"/>
</dbReference>
<reference evidence="5" key="1">
    <citation type="submission" date="2021-10" db="EMBL/GenBank/DDBJ databases">
        <authorList>
            <person name="Dean J.D."/>
            <person name="Kim M.K."/>
            <person name="Newey C.N."/>
            <person name="Stoker T.S."/>
            <person name="Thompson D.W."/>
            <person name="Grose J.H."/>
        </authorList>
    </citation>
    <scope>NUCLEOTIDE SEQUENCE</scope>
    <source>
        <strain evidence="5">BT178</strain>
    </source>
</reference>
<dbReference type="PANTHER" id="PTHR43280">
    <property type="entry name" value="ARAC-FAMILY TRANSCRIPTIONAL REGULATOR"/>
    <property type="match status" value="1"/>
</dbReference>
<dbReference type="InterPro" id="IPR009057">
    <property type="entry name" value="Homeodomain-like_sf"/>
</dbReference>
<keyword evidence="3" id="KW-0804">Transcription</keyword>
<dbReference type="EMBL" id="JAJADR010000001">
    <property type="protein sequence ID" value="MCB2406348.1"/>
    <property type="molecule type" value="Genomic_DNA"/>
</dbReference>
<name>A0ABS8AJX4_9BACT</name>
<dbReference type="SUPFAM" id="SSF46689">
    <property type="entry name" value="Homeodomain-like"/>
    <property type="match status" value="2"/>
</dbReference>
<dbReference type="Pfam" id="PF12833">
    <property type="entry name" value="HTH_18"/>
    <property type="match status" value="1"/>
</dbReference>
<dbReference type="RefSeq" id="WP_226170029.1">
    <property type="nucleotide sequence ID" value="NZ_JAJADR010000001.1"/>
</dbReference>
<evidence type="ECO:0000256" key="1">
    <source>
        <dbReference type="ARBA" id="ARBA00023015"/>
    </source>
</evidence>
<dbReference type="InterPro" id="IPR003313">
    <property type="entry name" value="AraC-bd"/>
</dbReference>
<dbReference type="InterPro" id="IPR011051">
    <property type="entry name" value="RmlC_Cupin_sf"/>
</dbReference>
<evidence type="ECO:0000259" key="4">
    <source>
        <dbReference type="PROSITE" id="PS01124"/>
    </source>
</evidence>
<dbReference type="Proteomes" id="UP001165296">
    <property type="component" value="Unassembled WGS sequence"/>
</dbReference>
<dbReference type="InterPro" id="IPR018060">
    <property type="entry name" value="HTH_AraC"/>
</dbReference>